<dbReference type="PANTHER" id="PTHR38107">
    <property type="match status" value="1"/>
</dbReference>
<proteinExistence type="inferred from homology"/>
<dbReference type="InterPro" id="IPR023346">
    <property type="entry name" value="Lysozyme-like_dom_sf"/>
</dbReference>
<dbReference type="CDD" id="cd16901">
    <property type="entry name" value="lyz_P1"/>
    <property type="match status" value="1"/>
</dbReference>
<dbReference type="Gene3D" id="1.10.530.40">
    <property type="match status" value="1"/>
</dbReference>
<dbReference type="GO" id="GO:0009253">
    <property type="term" value="P:peptidoglycan catabolic process"/>
    <property type="evidence" value="ECO:0007669"/>
    <property type="project" value="InterPro"/>
</dbReference>
<dbReference type="Pfam" id="PF00959">
    <property type="entry name" value="Phage_lysozyme"/>
    <property type="match status" value="1"/>
</dbReference>
<dbReference type="GO" id="GO:0031640">
    <property type="term" value="P:killing of cells of another organism"/>
    <property type="evidence" value="ECO:0007669"/>
    <property type="project" value="UniProtKB-KW"/>
</dbReference>
<comment type="caution">
    <text evidence="8">The sequence shown here is derived from an EMBL/GenBank/DDBJ whole genome shotgun (WGS) entry which is preliminary data.</text>
</comment>
<evidence type="ECO:0000313" key="8">
    <source>
        <dbReference type="EMBL" id="MDT3453475.1"/>
    </source>
</evidence>
<evidence type="ECO:0000256" key="1">
    <source>
        <dbReference type="ARBA" id="ARBA00000632"/>
    </source>
</evidence>
<evidence type="ECO:0000313" key="9">
    <source>
        <dbReference type="Proteomes" id="UP001182304"/>
    </source>
</evidence>
<dbReference type="EMBL" id="JANIEN010000025">
    <property type="protein sequence ID" value="MDT3453475.1"/>
    <property type="molecule type" value="Genomic_DNA"/>
</dbReference>
<dbReference type="InterPro" id="IPR051018">
    <property type="entry name" value="Bacteriophage_GH24"/>
</dbReference>
<dbReference type="RefSeq" id="WP_016533139.1">
    <property type="nucleotide sequence ID" value="NZ_AP025519.1"/>
</dbReference>
<comment type="similarity">
    <text evidence="6">Belongs to the glycosyl hydrolase 24 family.</text>
</comment>
<keyword evidence="7" id="KW-0472">Membrane</keyword>
<evidence type="ECO:0000256" key="2">
    <source>
        <dbReference type="ARBA" id="ARBA00022529"/>
    </source>
</evidence>
<dbReference type="GO" id="GO:0016998">
    <property type="term" value="P:cell wall macromolecule catabolic process"/>
    <property type="evidence" value="ECO:0007669"/>
    <property type="project" value="InterPro"/>
</dbReference>
<dbReference type="Proteomes" id="UP001182304">
    <property type="component" value="Unassembled WGS sequence"/>
</dbReference>
<feature type="transmembrane region" description="Helical" evidence="7">
    <location>
        <begin position="6"/>
        <end position="25"/>
    </location>
</feature>
<organism evidence="8 9">
    <name type="scientific">Pasteurella multocida</name>
    <dbReference type="NCBI Taxonomy" id="747"/>
    <lineage>
        <taxon>Bacteria</taxon>
        <taxon>Pseudomonadati</taxon>
        <taxon>Pseudomonadota</taxon>
        <taxon>Gammaproteobacteria</taxon>
        <taxon>Pasteurellales</taxon>
        <taxon>Pasteurellaceae</taxon>
        <taxon>Pasteurella</taxon>
    </lineage>
</organism>
<dbReference type="HAMAP" id="MF_04110">
    <property type="entry name" value="ENDOLYSIN_T4"/>
    <property type="match status" value="1"/>
</dbReference>
<dbReference type="GO" id="GO:0003796">
    <property type="term" value="F:lysozyme activity"/>
    <property type="evidence" value="ECO:0007669"/>
    <property type="project" value="UniProtKB-EC"/>
</dbReference>
<keyword evidence="5 6" id="KW-0326">Glycosidase</keyword>
<accession>A0AAW8VAP8</accession>
<protein>
    <recommendedName>
        <fullName evidence="6">Lysozyme</fullName>
        <ecNumber evidence="6">3.2.1.17</ecNumber>
    </recommendedName>
</protein>
<dbReference type="InterPro" id="IPR034690">
    <property type="entry name" value="Endolysin_T4_type"/>
</dbReference>
<comment type="catalytic activity">
    <reaction evidence="1 6">
        <text>Hydrolysis of (1-&gt;4)-beta-linkages between N-acetylmuramic acid and N-acetyl-D-glucosamine residues in a peptidoglycan and between N-acetyl-D-glucosamine residues in chitodextrins.</text>
        <dbReference type="EC" id="3.2.1.17"/>
    </reaction>
</comment>
<name>A0AAW8VAP8_PASMD</name>
<evidence type="ECO:0000256" key="4">
    <source>
        <dbReference type="ARBA" id="ARBA00022801"/>
    </source>
</evidence>
<dbReference type="AlphaFoldDB" id="A0AAW8VAP8"/>
<dbReference type="InterPro" id="IPR023347">
    <property type="entry name" value="Lysozyme_dom_sf"/>
</dbReference>
<keyword evidence="7" id="KW-1133">Transmembrane helix</keyword>
<dbReference type="SUPFAM" id="SSF53955">
    <property type="entry name" value="Lysozyme-like"/>
    <property type="match status" value="1"/>
</dbReference>
<dbReference type="InterPro" id="IPR002196">
    <property type="entry name" value="Glyco_hydro_24"/>
</dbReference>
<keyword evidence="7" id="KW-0812">Transmembrane</keyword>
<keyword evidence="3 6" id="KW-0081">Bacteriolytic enzyme</keyword>
<evidence type="ECO:0000256" key="5">
    <source>
        <dbReference type="ARBA" id="ARBA00023295"/>
    </source>
</evidence>
<gene>
    <name evidence="8" type="ORF">NQF69_11950</name>
</gene>
<keyword evidence="2 6" id="KW-0929">Antimicrobial</keyword>
<sequence>MTIKKYIRYACSVLTVIALVAINYGDEIRTTQRGMEIIGNAEGCYTKPYQCPADVLTVGIGTTNAVEKIDRNKIYTLEEIAYLFKEGIKQAEKCVNTHANGKQLPQGAFEALTSITFNVGCGKMQKSTLFKMAKQGYTPQMCDQFLRWVYAGGQKLKGLEIRREKERQLCLTP</sequence>
<keyword evidence="4 6" id="KW-0378">Hydrolase</keyword>
<evidence type="ECO:0000256" key="7">
    <source>
        <dbReference type="SAM" id="Phobius"/>
    </source>
</evidence>
<dbReference type="PANTHER" id="PTHR38107:SF4">
    <property type="entry name" value="LYSOZYME"/>
    <property type="match status" value="1"/>
</dbReference>
<evidence type="ECO:0000256" key="6">
    <source>
        <dbReference type="RuleBase" id="RU003788"/>
    </source>
</evidence>
<reference evidence="8" key="1">
    <citation type="submission" date="2022-07" db="EMBL/GenBank/DDBJ databases">
        <title>Sequence of Pasteurella multocoda 17BRD-035.</title>
        <authorList>
            <person name="Roy Chowdhury P."/>
            <person name="Alhamami T."/>
            <person name="Trott D.J."/>
            <person name="Djordvevic S.P."/>
        </authorList>
    </citation>
    <scope>NUCLEOTIDE SEQUENCE</scope>
    <source>
        <strain evidence="8">17BRD-035</strain>
    </source>
</reference>
<dbReference type="GO" id="GO:0042742">
    <property type="term" value="P:defense response to bacterium"/>
    <property type="evidence" value="ECO:0007669"/>
    <property type="project" value="UniProtKB-KW"/>
</dbReference>
<evidence type="ECO:0000256" key="3">
    <source>
        <dbReference type="ARBA" id="ARBA00022638"/>
    </source>
</evidence>
<dbReference type="EC" id="3.2.1.17" evidence="6"/>